<gene>
    <name evidence="14" type="primary">Bm3408</name>
    <name evidence="14" type="ORF">BM_BM3408</name>
</gene>
<dbReference type="SMART" id="SM00185">
    <property type="entry name" value="ARM"/>
    <property type="match status" value="3"/>
</dbReference>
<dbReference type="GO" id="GO:0005096">
    <property type="term" value="F:GTPase activator activity"/>
    <property type="evidence" value="ECO:0007669"/>
    <property type="project" value="InterPro"/>
</dbReference>
<dbReference type="GO" id="GO:0034333">
    <property type="term" value="P:adherens junction assembly"/>
    <property type="evidence" value="ECO:0007669"/>
    <property type="project" value="TreeGrafter"/>
</dbReference>
<dbReference type="GO" id="GO:0005634">
    <property type="term" value="C:nucleus"/>
    <property type="evidence" value="ECO:0007669"/>
    <property type="project" value="UniProtKB-SubCell"/>
</dbReference>
<keyword evidence="5" id="KW-0677">Repeat</keyword>
<dbReference type="SMART" id="SM01156">
    <property type="entry name" value="DUF1716"/>
    <property type="match status" value="1"/>
</dbReference>
<dbReference type="SUPFAM" id="SSF48371">
    <property type="entry name" value="ARM repeat"/>
    <property type="match status" value="3"/>
</dbReference>
<dbReference type="CTD" id="6104764"/>
<dbReference type="InterPro" id="IPR033162">
    <property type="entry name" value="TBCD"/>
</dbReference>
<evidence type="ECO:0000256" key="7">
    <source>
        <dbReference type="ARBA" id="ARBA00023186"/>
    </source>
</evidence>
<dbReference type="GO" id="GO:0070830">
    <property type="term" value="P:bicellular tight junction assembly"/>
    <property type="evidence" value="ECO:0007669"/>
    <property type="project" value="TreeGrafter"/>
</dbReference>
<evidence type="ECO:0000256" key="11">
    <source>
        <dbReference type="ARBA" id="ARBA00070106"/>
    </source>
</evidence>
<evidence type="ECO:0000313" key="14">
    <source>
        <dbReference type="EMBL" id="VIO96609.1"/>
    </source>
</evidence>
<keyword evidence="15" id="KW-1185">Reference proteome</keyword>
<name>A0A4E9FJV3_BRUMA</name>
<dbReference type="GO" id="GO:0007021">
    <property type="term" value="P:tubulin complex assembly"/>
    <property type="evidence" value="ECO:0007669"/>
    <property type="project" value="InterPro"/>
</dbReference>
<dbReference type="Gene3D" id="1.25.10.10">
    <property type="entry name" value="Leucine-rich Repeat Variant"/>
    <property type="match status" value="3"/>
</dbReference>
<dbReference type="GO" id="GO:0016328">
    <property type="term" value="C:lateral plasma membrane"/>
    <property type="evidence" value="ECO:0007669"/>
    <property type="project" value="TreeGrafter"/>
</dbReference>
<dbReference type="InterPro" id="IPR013180">
    <property type="entry name" value="CTNNBL1_N"/>
</dbReference>
<dbReference type="GeneID" id="6104764"/>
<dbReference type="AlphaFoldDB" id="A0A4E9FJV3"/>
<organism evidence="14">
    <name type="scientific">Brugia malayi</name>
    <name type="common">Filarial nematode worm</name>
    <dbReference type="NCBI Taxonomy" id="6279"/>
    <lineage>
        <taxon>Eukaryota</taxon>
        <taxon>Metazoa</taxon>
        <taxon>Ecdysozoa</taxon>
        <taxon>Nematoda</taxon>
        <taxon>Chromadorea</taxon>
        <taxon>Rhabditida</taxon>
        <taxon>Spirurina</taxon>
        <taxon>Spiruromorpha</taxon>
        <taxon>Filarioidea</taxon>
        <taxon>Onchocercidae</taxon>
        <taxon>Brugia</taxon>
    </lineage>
</organism>
<keyword evidence="7" id="KW-0143">Chaperone</keyword>
<dbReference type="Proteomes" id="UP000006672">
    <property type="component" value="Unassembled WGS sequence"/>
</dbReference>
<sequence>MQEKVLVDVIPGSPLVDSMMQDGISEPQKTFAETHRQEVFDVIDLIPSFASSQRDTENRSERFRYLLDLYQEQPSLLDPFMEIMINRLLAYIKFLDNGQTKFDDVSNVAFALLAHISKVRGYKVFLSLLPHEMKYMEKVLSSLERYSDSVMDMDSRYILLLWTVILCKNPFDLSKFETKNGCNVLERMITVALPYLYLNTDRCQHSAALLLSLVVSREDARKKYLKKLIDPCISAIENCEGKWSLNNELVGSLRLLAAILKKGEREDLLLITDQVLKALHRLSNLEDSDFTVKKLTVKIVQRLGMVFLKPKIAKWRYNNGNCNLNLESDFGKCRELNILEVENFADEVHEVPYAKLEVVLNTILESLRDRHTDIRWAGAKGIGRILSRLPKHLASDVLCNIIKFNFNLHSGNAAWHGGCLAVAELARRGFLPLERLPDIMKILLIALVFEEPQGHHALGASVRDAACYICWSLARTFHPMDLEAYIEQIATSLVCVALFDREVNVRRAASAAFQEIVGRQGTFPNGIEILTKIDYFAVGQRCRTYLEISCQIARYSMYTQRIIEHLISFKITHWDEEIRLLSAEALHRLCASDPSFVCAQVLKKLIPLISNESLIMRQGGVVALASTLSGLKRCGTLLHEELYENVTQIPSMVYPLCKKRTNSLGSKLMRRAMNVFIKSLSSVIPKRLIKTEDWLSCLELNFCDENEDIRKGACEAGKSFFKLYNDSSGAEFLMLRIRQVYLPQIIAAKIESDREGTAALLGVIPSEVLLLSTLSDSFAAEIIRTLTFTISGSSALDTTWACGRRSCVEAITRIIDSIGIEPLGHVAELLDCLINSLDDYTMDKRGDIGRVLREEAMRALAIILPLAQNYSKIVDRISEAVCKIIQQSIEKIDATRECAALVMKRILQSGLKGIQEEEMLRKIYLVNGSNVDWRSPSCFKRLALLLKSSYYRYSALSGFIISAGGVTESTMRGASDALLSVISDIRGSRQELEIFLQCFTSILINNAGLLRVTQPLLRTLEQILSAQLLQCFEADPDSSPSLRKIVDRVVIEATIKGSAQKVRICISVLCHFLHFNSSSLVWQKSASLVVRNLRSRYPIIRRNAAQQLYECLISECDSSNEAERNKRVELLNLLSETKWNITGDEQRMSSIDVTEILRASAEVKLKRPRIDISNLSTATTTPEDILAALERDESQAVVVDEAAVKRIVMQLEKRCLKNREMRIKYGDEPAKFMESEIELNEAIQEMHALATQPDLYELLVDHGGTATLLQLLAHENSDVVGAVINLLQELTDVDTLNEGESGAAKLIDVLVADQLIETLVQQSIERMDETIKDEADAIHNALSVVENVLDFRPSFADICVEQGLFAWLLRRATQRGALDANKMFASELLSLLLQSTELARKRLTEKVDGFDLLLRALATYKRHDPGSADEREHMENLFNAVCAALMYAPNRQKFLDGEGLQLMNLMLRERKQSRESALKVLDYATNGIEGRSNCAKFIDILAKQKRKDSTPDEHEEHVCSVLSSLLRSCGEEGRSRIFSKFSEHEYEKVDRAVELVLKYQERVDRFDARQVNLTQNSKLSDDEIEQLYLDKLDAGLYTLQRIILILADICSSAMPGCRNRAVKLFQMRTGNGKLSKHLVPVLEEYEINLGAEADEERRRTRQLIARVNSIDKN</sequence>
<dbReference type="InterPro" id="IPR011989">
    <property type="entry name" value="ARM-like"/>
</dbReference>
<evidence type="ECO:0000256" key="8">
    <source>
        <dbReference type="ARBA" id="ARBA00023242"/>
    </source>
</evidence>
<reference evidence="15" key="1">
    <citation type="journal article" date="2007" name="Science">
        <title>Draft genome of the filarial nematode parasite Brugia malayi.</title>
        <authorList>
            <person name="Ghedin E."/>
            <person name="Wang S."/>
            <person name="Spiro D."/>
            <person name="Caler E."/>
            <person name="Zhao Q."/>
            <person name="Crabtree J."/>
            <person name="Allen J.E."/>
            <person name="Delcher A.L."/>
            <person name="Guiliano D.B."/>
            <person name="Miranda-Saavedra D."/>
            <person name="Angiuoli S.V."/>
            <person name="Creasy T."/>
            <person name="Amedeo P."/>
            <person name="Haas B."/>
            <person name="El-Sayed N.M."/>
            <person name="Wortman J.R."/>
            <person name="Feldblyum T."/>
            <person name="Tallon L."/>
            <person name="Schatz M."/>
            <person name="Shumway M."/>
            <person name="Koo H."/>
            <person name="Salzberg S.L."/>
            <person name="Schobel S."/>
            <person name="Pertea M."/>
            <person name="Pop M."/>
            <person name="White O."/>
            <person name="Barton G.J."/>
            <person name="Carlow C.K."/>
            <person name="Crawford M.J."/>
            <person name="Daub J."/>
            <person name="Dimmic M.W."/>
            <person name="Estes C.F."/>
            <person name="Foster J.M."/>
            <person name="Ganatra M."/>
            <person name="Gregory W.F."/>
            <person name="Johnson N.M."/>
            <person name="Jin J."/>
            <person name="Komuniecki R."/>
            <person name="Korf I."/>
            <person name="Kumar S."/>
            <person name="Laney S."/>
            <person name="Li B.W."/>
            <person name="Li W."/>
            <person name="Lindblom T.H."/>
            <person name="Lustigman S."/>
            <person name="Ma D."/>
            <person name="Maina C.V."/>
            <person name="Martin D.M."/>
            <person name="McCarter J.P."/>
            <person name="McReynolds L."/>
            <person name="Mitreva M."/>
            <person name="Nutman T.B."/>
            <person name="Parkinson J."/>
            <person name="Peregrin-Alvarez J.M."/>
            <person name="Poole C."/>
            <person name="Ren Q."/>
            <person name="Saunders L."/>
            <person name="Sluder A.E."/>
            <person name="Smith K."/>
            <person name="Stanke M."/>
            <person name="Unnasch T.R."/>
            <person name="Ware J."/>
            <person name="Wei A.D."/>
            <person name="Weil G."/>
            <person name="Williams D.J."/>
            <person name="Zhang Y."/>
            <person name="Williams S.A."/>
            <person name="Fraser-Liggett C."/>
            <person name="Slatko B."/>
            <person name="Blaxter M.L."/>
            <person name="Scott A.L."/>
        </authorList>
    </citation>
    <scope>NUCLEOTIDE SEQUENCE</scope>
    <source>
        <strain evidence="15">FR3</strain>
    </source>
</reference>
<evidence type="ECO:0000256" key="3">
    <source>
        <dbReference type="ARBA" id="ARBA00015003"/>
    </source>
</evidence>
<evidence type="ECO:0000313" key="16">
    <source>
        <dbReference type="WBParaSite" id="Bm3408.1"/>
    </source>
</evidence>
<dbReference type="WBParaSite" id="Bm3408.1">
    <property type="protein sequence ID" value="Bm3408.1"/>
    <property type="gene ID" value="WBGene00223669"/>
</dbReference>
<dbReference type="InterPro" id="IPR016024">
    <property type="entry name" value="ARM-type_fold"/>
</dbReference>
<evidence type="ECO:0000256" key="2">
    <source>
        <dbReference type="ARBA" id="ARBA00006853"/>
    </source>
</evidence>
<dbReference type="EMBL" id="CAAKNF010000194">
    <property type="protein sequence ID" value="VIO96609.1"/>
    <property type="molecule type" value="Genomic_DNA"/>
</dbReference>
<evidence type="ECO:0000313" key="15">
    <source>
        <dbReference type="Proteomes" id="UP000006672"/>
    </source>
</evidence>
<evidence type="ECO:0000259" key="13">
    <source>
        <dbReference type="SMART" id="SM01156"/>
    </source>
</evidence>
<dbReference type="RefSeq" id="XP_042936462.1">
    <property type="nucleotide sequence ID" value="XM_043080528.1"/>
</dbReference>
<dbReference type="PANTHER" id="PTHR12658">
    <property type="entry name" value="BETA-TUBULIN COFACTOR D"/>
    <property type="match status" value="1"/>
</dbReference>
<feature type="domain" description="Beta-catenin-like protein 1 N-terminal" evidence="13">
    <location>
        <begin position="1178"/>
        <end position="1284"/>
    </location>
</feature>
<dbReference type="Pfam" id="PF23579">
    <property type="entry name" value="ARM_TBCD"/>
    <property type="match status" value="1"/>
</dbReference>
<proteinExistence type="inferred from homology"/>
<reference evidence="16" key="3">
    <citation type="submission" date="2022-04" db="UniProtKB">
        <authorList>
            <consortium name="WormBaseParasite"/>
        </authorList>
    </citation>
    <scope>IDENTIFICATION</scope>
</reference>
<evidence type="ECO:0000256" key="9">
    <source>
        <dbReference type="ARBA" id="ARBA00058456"/>
    </source>
</evidence>
<dbReference type="InterPro" id="IPR058033">
    <property type="entry name" value="ARM_TBCD_2nd"/>
</dbReference>
<dbReference type="FunFam" id="1.25.10.10:FF:001136">
    <property type="entry name" value="Beta-catenin-like protein 1"/>
    <property type="match status" value="1"/>
</dbReference>
<dbReference type="Pfam" id="PF25767">
    <property type="entry name" value="ARM_TBCD_2nd"/>
    <property type="match status" value="1"/>
</dbReference>
<keyword evidence="6" id="KW-0175">Coiled coil</keyword>
<comment type="similarity">
    <text evidence="2">Belongs to the TBCD family.</text>
</comment>
<evidence type="ECO:0000256" key="12">
    <source>
        <dbReference type="ARBA" id="ARBA00083862"/>
    </source>
</evidence>
<dbReference type="GO" id="GO:0000226">
    <property type="term" value="P:microtubule cytoskeleton organization"/>
    <property type="evidence" value="ECO:0007669"/>
    <property type="project" value="TreeGrafter"/>
</dbReference>
<evidence type="ECO:0000256" key="4">
    <source>
        <dbReference type="ARBA" id="ARBA00022553"/>
    </source>
</evidence>
<accession>A0A4E9FJV3</accession>
<dbReference type="KEGG" id="bmy:BM_BM3408"/>
<accession>A0A8L7YL68</accession>
<dbReference type="PANTHER" id="PTHR12658:SF0">
    <property type="entry name" value="TUBULIN-SPECIFIC CHAPERONE D"/>
    <property type="match status" value="1"/>
</dbReference>
<dbReference type="Pfam" id="PF08216">
    <property type="entry name" value="CTNNBL"/>
    <property type="match status" value="1"/>
</dbReference>
<reference evidence="14" key="2">
    <citation type="submission" date="2019-04" db="EMBL/GenBank/DDBJ databases">
        <authorList>
            <person name="Howe K."/>
            <person name="Paulini M."/>
            <person name="Williams G."/>
        </authorList>
    </citation>
    <scope>NUCLEOTIDE SEQUENCE [LARGE SCALE GENOMIC DNA]</scope>
    <source>
        <strain evidence="14">FR3</strain>
    </source>
</reference>
<comment type="subunit">
    <text evidence="10">Component of the PRP19-CDC5L splicing complex composed of a core complex comprising a homotetramer of PRPF19, CDC5L, PLRG1 and BCAS2, and at least three less stably associated proteins CTNNBL1, CWC15 and HSPA8. Interacts directly with CWC15 and CDC5L in the complex. Interacts with AICDA; the interaction is important for the antibody diversification activity of AICDA. Interacts with PRPF31 (via its NLS). Interacts (via its N-terminal NLS) with KPNA1 and KPNA2.</text>
</comment>
<dbReference type="InterPro" id="IPR022577">
    <property type="entry name" value="TBCD_C"/>
</dbReference>
<dbReference type="GO" id="GO:0007023">
    <property type="term" value="P:post-chaperonin tubulin folding pathway"/>
    <property type="evidence" value="ECO:0007669"/>
    <property type="project" value="InterPro"/>
</dbReference>
<evidence type="ECO:0000256" key="10">
    <source>
        <dbReference type="ARBA" id="ARBA00061776"/>
    </source>
</evidence>
<evidence type="ECO:0000256" key="6">
    <source>
        <dbReference type="ARBA" id="ARBA00023054"/>
    </source>
</evidence>
<comment type="function">
    <text evidence="9">Component of the PRP19-CDC5L complex that forms an integral part of the spliceosome and is required for activating pre-mRNA splicing. Participates in AID/AICDA-mediated somatic hypermutation (SHM) and class-switch recombination (CSR), 2 processes resulting in the production of high-affinity, mutated isotype-switched antibodies.</text>
</comment>
<dbReference type="OrthoDB" id="1898821at2759"/>
<evidence type="ECO:0000256" key="1">
    <source>
        <dbReference type="ARBA" id="ARBA00004123"/>
    </source>
</evidence>
<keyword evidence="8" id="KW-0539">Nucleus</keyword>
<evidence type="ECO:0000256" key="5">
    <source>
        <dbReference type="ARBA" id="ARBA00022737"/>
    </source>
</evidence>
<dbReference type="GO" id="GO:0048487">
    <property type="term" value="F:beta-tubulin binding"/>
    <property type="evidence" value="ECO:0007669"/>
    <property type="project" value="InterPro"/>
</dbReference>
<dbReference type="Pfam" id="PF12612">
    <property type="entry name" value="TFCD_C"/>
    <property type="match status" value="1"/>
</dbReference>
<keyword evidence="4" id="KW-0597">Phosphoprotein</keyword>
<dbReference type="InterPro" id="IPR000225">
    <property type="entry name" value="Armadillo"/>
</dbReference>
<protein>
    <recommendedName>
        <fullName evidence="11">Beta-catenin-like protein 1</fullName>
    </recommendedName>
    <alternativeName>
        <fullName evidence="12">Nuclear-associated protein</fullName>
    </alternativeName>
    <alternativeName>
        <fullName evidence="3">Tubulin-specific chaperone D</fullName>
    </alternativeName>
</protein>
<comment type="subcellular location">
    <subcellularLocation>
        <location evidence="1">Nucleus</location>
    </subcellularLocation>
</comment>